<proteinExistence type="predicted"/>
<reference evidence="1 2" key="1">
    <citation type="submission" date="2016-10" db="EMBL/GenBank/DDBJ databases">
        <authorList>
            <person name="de Groot N.N."/>
        </authorList>
    </citation>
    <scope>NUCLEOTIDE SEQUENCE [LARGE SCALE GENOMIC DNA]</scope>
    <source>
        <strain evidence="1 2">CGMCC 1.6134</strain>
    </source>
</reference>
<evidence type="ECO:0008006" key="3">
    <source>
        <dbReference type="Google" id="ProtNLM"/>
    </source>
</evidence>
<accession>A0A1I4R467</accession>
<dbReference type="STRING" id="266892.SAMN04488054_1601"/>
<dbReference type="RefSeq" id="WP_090929129.1">
    <property type="nucleotide sequence ID" value="NZ_FOTY01000060.1"/>
</dbReference>
<gene>
    <name evidence="1" type="ORF">SAMN04488054_1601</name>
</gene>
<dbReference type="OrthoDB" id="1675670at2"/>
<dbReference type="InterPro" id="IPR012347">
    <property type="entry name" value="Ferritin-like"/>
</dbReference>
<sequence length="335" mass="38205">MAKRNISLTSVEISQLWVTYMNDCAAICHLVHELNTVKDDEIKEILQYAKNVSESHVNSISQFFMEENYPVPYGFNLQKDVDISAPRLFTDIYYLNTLNQLGKIGLNNYSMAVSLVVREDIYQFFSACLKESDKIIKWTNDVLLSKGLYNRPPYLPKPETFDYVKDQGFLTGYLGERRPLTGIEISNLYANFLRNALGSATMMGYSQVAQNDEVAQYFLKGKEIAQKHCAVFESYLKKNDLPSPMMLDSEVTESTTYIFSDKKMMFYSSTLTALSLGYYGSSMSMSPRRDIGVMYGRLMAEIAKFSNSGAKIMIKHGWMEEPPRAADRDELADNH</sequence>
<name>A0A1I4R467_9BACI</name>
<dbReference type="AlphaFoldDB" id="A0A1I4R467"/>
<organism evidence="1 2">
    <name type="scientific">Salibacterium qingdaonense</name>
    <dbReference type="NCBI Taxonomy" id="266892"/>
    <lineage>
        <taxon>Bacteria</taxon>
        <taxon>Bacillati</taxon>
        <taxon>Bacillota</taxon>
        <taxon>Bacilli</taxon>
        <taxon>Bacillales</taxon>
        <taxon>Bacillaceae</taxon>
    </lineage>
</organism>
<dbReference type="Gene3D" id="1.20.1260.10">
    <property type="match status" value="2"/>
</dbReference>
<dbReference type="Pfam" id="PF11553">
    <property type="entry name" value="DUF3231"/>
    <property type="match status" value="2"/>
</dbReference>
<dbReference type="Proteomes" id="UP000199668">
    <property type="component" value="Unassembled WGS sequence"/>
</dbReference>
<keyword evidence="2" id="KW-1185">Reference proteome</keyword>
<protein>
    <recommendedName>
        <fullName evidence="3">DUF3231 family protein</fullName>
    </recommendedName>
</protein>
<evidence type="ECO:0000313" key="2">
    <source>
        <dbReference type="Proteomes" id="UP000199668"/>
    </source>
</evidence>
<dbReference type="InterPro" id="IPR021617">
    <property type="entry name" value="DUF3231"/>
</dbReference>
<dbReference type="EMBL" id="FOTY01000060">
    <property type="protein sequence ID" value="SFM46730.1"/>
    <property type="molecule type" value="Genomic_DNA"/>
</dbReference>
<evidence type="ECO:0000313" key="1">
    <source>
        <dbReference type="EMBL" id="SFM46730.1"/>
    </source>
</evidence>